<organism evidence="4 5">
    <name type="scientific">Hansschlegelia beijingensis</name>
    <dbReference type="NCBI Taxonomy" id="1133344"/>
    <lineage>
        <taxon>Bacteria</taxon>
        <taxon>Pseudomonadati</taxon>
        <taxon>Pseudomonadota</taxon>
        <taxon>Alphaproteobacteria</taxon>
        <taxon>Hyphomicrobiales</taxon>
        <taxon>Methylopilaceae</taxon>
        <taxon>Hansschlegelia</taxon>
    </lineage>
</organism>
<dbReference type="FunFam" id="3.90.850.10:FF:000002">
    <property type="entry name" value="2-hydroxyhepta-2,4-diene-1,7-dioate isomerase"/>
    <property type="match status" value="1"/>
</dbReference>
<dbReference type="InterPro" id="IPR036663">
    <property type="entry name" value="Fumarylacetoacetase_C_sf"/>
</dbReference>
<dbReference type="Proteomes" id="UP000528964">
    <property type="component" value="Unassembled WGS sequence"/>
</dbReference>
<reference evidence="4 5" key="1">
    <citation type="submission" date="2020-08" db="EMBL/GenBank/DDBJ databases">
        <title>Genomic Encyclopedia of Type Strains, Phase IV (KMG-IV): sequencing the most valuable type-strain genomes for metagenomic binning, comparative biology and taxonomic classification.</title>
        <authorList>
            <person name="Goeker M."/>
        </authorList>
    </citation>
    <scope>NUCLEOTIDE SEQUENCE [LARGE SCALE GENOMIC DNA]</scope>
    <source>
        <strain evidence="4 5">DSM 25481</strain>
    </source>
</reference>
<protein>
    <submittedName>
        <fullName evidence="4">2-keto-4-pentenoate hydratase/2-oxohepta-3-ene-1,7-dioic acid hydratase in catechol pathway</fullName>
    </submittedName>
</protein>
<comment type="caution">
    <text evidence="4">The sequence shown here is derived from an EMBL/GenBank/DDBJ whole genome shotgun (WGS) entry which is preliminary data.</text>
</comment>
<comment type="similarity">
    <text evidence="1">Belongs to the FAH family.</text>
</comment>
<proteinExistence type="inferred from homology"/>
<evidence type="ECO:0000256" key="1">
    <source>
        <dbReference type="ARBA" id="ARBA00010211"/>
    </source>
</evidence>
<evidence type="ECO:0000313" key="4">
    <source>
        <dbReference type="EMBL" id="MBB3974251.1"/>
    </source>
</evidence>
<dbReference type="AlphaFoldDB" id="A0A7W6GFT2"/>
<dbReference type="PANTHER" id="PTHR42796">
    <property type="entry name" value="FUMARYLACETOACETATE HYDROLASE DOMAIN-CONTAINING PROTEIN 2A-RELATED"/>
    <property type="match status" value="1"/>
</dbReference>
<gene>
    <name evidence="4" type="ORF">GGR24_002932</name>
</gene>
<dbReference type="Pfam" id="PF01557">
    <property type="entry name" value="FAA_hydrolase"/>
    <property type="match status" value="1"/>
</dbReference>
<evidence type="ECO:0000259" key="3">
    <source>
        <dbReference type="Pfam" id="PF01557"/>
    </source>
</evidence>
<name>A0A7W6GFT2_9HYPH</name>
<dbReference type="GO" id="GO:0019752">
    <property type="term" value="P:carboxylic acid metabolic process"/>
    <property type="evidence" value="ECO:0007669"/>
    <property type="project" value="UniProtKB-ARBA"/>
</dbReference>
<dbReference type="Gene3D" id="3.90.850.10">
    <property type="entry name" value="Fumarylacetoacetase-like, C-terminal domain"/>
    <property type="match status" value="1"/>
</dbReference>
<keyword evidence="2" id="KW-0479">Metal-binding</keyword>
<dbReference type="GO" id="GO:0016853">
    <property type="term" value="F:isomerase activity"/>
    <property type="evidence" value="ECO:0007669"/>
    <property type="project" value="UniProtKB-ARBA"/>
</dbReference>
<accession>A0A7W6GFT2</accession>
<dbReference type="InterPro" id="IPR011234">
    <property type="entry name" value="Fumarylacetoacetase-like_C"/>
</dbReference>
<sequence length="308" mass="33445">MAQQNFDDVATLGARIANLRQDGGYALGVETEQGVLDVGATARAFGLPAPTDVDDLLQNGRGAELRAVIEAAKAAPADAVLLDLSAVAFAPLVTRPEKIICMGFNYREHAHETGTPIPKIPPLFNKFNNALNHHGGTIALPTRVARHFDFETELVIVFGRECRDATEENALDFVAGYATGNDFSARDLQTATSQFMIGKTSDGFAPIGPWLVTRDRVADPNDLKLKTVVNGQIRQDWSTNDMIFNCRQLISFASGIMTLKPGDVMFTGTPQGVIFGEKAPPEERRWLRAGDEIVSTLEGLGDLRFTLT</sequence>
<dbReference type="InterPro" id="IPR051121">
    <property type="entry name" value="FAH"/>
</dbReference>
<dbReference type="RefSeq" id="WP_183396100.1">
    <property type="nucleotide sequence ID" value="NZ_JACIDR010000005.1"/>
</dbReference>
<evidence type="ECO:0000256" key="2">
    <source>
        <dbReference type="ARBA" id="ARBA00022723"/>
    </source>
</evidence>
<dbReference type="EMBL" id="JACIDR010000005">
    <property type="protein sequence ID" value="MBB3974251.1"/>
    <property type="molecule type" value="Genomic_DNA"/>
</dbReference>
<dbReference type="PANTHER" id="PTHR42796:SF4">
    <property type="entry name" value="FUMARYLACETOACETATE HYDROLASE DOMAIN-CONTAINING PROTEIN 2A"/>
    <property type="match status" value="1"/>
</dbReference>
<dbReference type="SUPFAM" id="SSF56529">
    <property type="entry name" value="FAH"/>
    <property type="match status" value="1"/>
</dbReference>
<evidence type="ECO:0000313" key="5">
    <source>
        <dbReference type="Proteomes" id="UP000528964"/>
    </source>
</evidence>
<keyword evidence="5" id="KW-1185">Reference proteome</keyword>
<feature type="domain" description="Fumarylacetoacetase-like C-terminal" evidence="3">
    <location>
        <begin position="98"/>
        <end position="307"/>
    </location>
</feature>
<dbReference type="GO" id="GO:0046872">
    <property type="term" value="F:metal ion binding"/>
    <property type="evidence" value="ECO:0007669"/>
    <property type="project" value="UniProtKB-KW"/>
</dbReference>